<dbReference type="Pfam" id="PF01209">
    <property type="entry name" value="Ubie_methyltran"/>
    <property type="match status" value="1"/>
</dbReference>
<dbReference type="InterPro" id="IPR004033">
    <property type="entry name" value="UbiE/COQ5_MeTrFase"/>
</dbReference>
<protein>
    <recommendedName>
        <fullName evidence="4">Demethylmenaquinone methyltransferase</fullName>
        <ecNumber evidence="4">2.1.1.163</ecNumber>
    </recommendedName>
</protein>
<keyword evidence="2 4" id="KW-0808">Transferase</keyword>
<dbReference type="PANTHER" id="PTHR43591:SF24">
    <property type="entry name" value="2-METHOXY-6-POLYPRENYL-1,4-BENZOQUINOL METHYLASE, MITOCHONDRIAL"/>
    <property type="match status" value="1"/>
</dbReference>
<feature type="binding site" evidence="4">
    <location>
        <begin position="107"/>
        <end position="108"/>
    </location>
    <ligand>
        <name>S-adenosyl-L-methionine</name>
        <dbReference type="ChEBI" id="CHEBI:59789"/>
    </ligand>
</feature>
<keyword evidence="3 4" id="KW-0949">S-adenosyl-L-methionine</keyword>
<dbReference type="InterPro" id="IPR029063">
    <property type="entry name" value="SAM-dependent_MTases_sf"/>
</dbReference>
<feature type="binding site" evidence="4">
    <location>
        <position position="62"/>
    </location>
    <ligand>
        <name>S-adenosyl-L-methionine</name>
        <dbReference type="ChEBI" id="CHEBI:59789"/>
    </ligand>
</feature>
<keyword evidence="4" id="KW-0474">Menaquinone biosynthesis</keyword>
<dbReference type="GO" id="GO:0009234">
    <property type="term" value="P:menaquinone biosynthetic process"/>
    <property type="evidence" value="ECO:0007669"/>
    <property type="project" value="UniProtKB-UniRule"/>
</dbReference>
<dbReference type="OrthoDB" id="9808140at2"/>
<dbReference type="CDD" id="cd02440">
    <property type="entry name" value="AdoMet_MTases"/>
    <property type="match status" value="1"/>
</dbReference>
<dbReference type="PROSITE" id="PS51608">
    <property type="entry name" value="SAM_MT_UBIE"/>
    <property type="match status" value="1"/>
</dbReference>
<comment type="similarity">
    <text evidence="4">Belongs to the class I-like SAM-binding methyltransferase superfamily. MenG/UbiE family.</text>
</comment>
<dbReference type="EMBL" id="VFQC01000001">
    <property type="protein sequence ID" value="TQN33114.1"/>
    <property type="molecule type" value="Genomic_DNA"/>
</dbReference>
<dbReference type="InterPro" id="IPR023576">
    <property type="entry name" value="UbiE/COQ5_MeTrFase_CS"/>
</dbReference>
<dbReference type="Gene3D" id="3.40.50.150">
    <property type="entry name" value="Vaccinia Virus protein VP39"/>
    <property type="match status" value="1"/>
</dbReference>
<comment type="pathway">
    <text evidence="4">Quinol/quinone metabolism; menaquinone biosynthesis; menaquinol from 1,4-dihydroxy-2-naphthoate: step 2/2.</text>
</comment>
<evidence type="ECO:0000256" key="4">
    <source>
        <dbReference type="HAMAP-Rule" id="MF_01813"/>
    </source>
</evidence>
<reference evidence="5 6" key="1">
    <citation type="submission" date="2019-06" db="EMBL/GenBank/DDBJ databases">
        <title>Sequencing the genomes of 1000 actinobacteria strains.</title>
        <authorList>
            <person name="Klenk H.-P."/>
        </authorList>
    </citation>
    <scope>NUCLEOTIDE SEQUENCE [LARGE SCALE GENOMIC DNA]</scope>
    <source>
        <strain evidence="5 6">DSM 45015</strain>
    </source>
</reference>
<evidence type="ECO:0000256" key="1">
    <source>
        <dbReference type="ARBA" id="ARBA00022603"/>
    </source>
</evidence>
<comment type="catalytic activity">
    <reaction evidence="4">
        <text>a 2-demethylmenaquinol + S-adenosyl-L-methionine = a menaquinol + S-adenosyl-L-homocysteine + H(+)</text>
        <dbReference type="Rhea" id="RHEA:42640"/>
        <dbReference type="Rhea" id="RHEA-COMP:9539"/>
        <dbReference type="Rhea" id="RHEA-COMP:9563"/>
        <dbReference type="ChEBI" id="CHEBI:15378"/>
        <dbReference type="ChEBI" id="CHEBI:18151"/>
        <dbReference type="ChEBI" id="CHEBI:55437"/>
        <dbReference type="ChEBI" id="CHEBI:57856"/>
        <dbReference type="ChEBI" id="CHEBI:59789"/>
        <dbReference type="EC" id="2.1.1.163"/>
    </reaction>
</comment>
<evidence type="ECO:0000256" key="2">
    <source>
        <dbReference type="ARBA" id="ARBA00022679"/>
    </source>
</evidence>
<dbReference type="EC" id="2.1.1.163" evidence="4"/>
<gene>
    <name evidence="4" type="primary">menG</name>
    <name evidence="5" type="ORF">FHX37_3113</name>
</gene>
<evidence type="ECO:0000256" key="3">
    <source>
        <dbReference type="ARBA" id="ARBA00022691"/>
    </source>
</evidence>
<dbReference type="GO" id="GO:0043770">
    <property type="term" value="F:demethylmenaquinone methyltransferase activity"/>
    <property type="evidence" value="ECO:0007669"/>
    <property type="project" value="UniProtKB-UniRule"/>
</dbReference>
<dbReference type="NCBIfam" id="TIGR01934">
    <property type="entry name" value="MenG_MenH_UbiE"/>
    <property type="match status" value="1"/>
</dbReference>
<organism evidence="5 6">
    <name type="scientific">Haloactinospora alba</name>
    <dbReference type="NCBI Taxonomy" id="405555"/>
    <lineage>
        <taxon>Bacteria</taxon>
        <taxon>Bacillati</taxon>
        <taxon>Actinomycetota</taxon>
        <taxon>Actinomycetes</taxon>
        <taxon>Streptosporangiales</taxon>
        <taxon>Nocardiopsidaceae</taxon>
        <taxon>Haloactinospora</taxon>
    </lineage>
</organism>
<feature type="binding site" evidence="4">
    <location>
        <position position="80"/>
    </location>
    <ligand>
        <name>S-adenosyl-L-methionine</name>
        <dbReference type="ChEBI" id="CHEBI:59789"/>
    </ligand>
</feature>
<dbReference type="RefSeq" id="WP_141924527.1">
    <property type="nucleotide sequence ID" value="NZ_VFQC01000001.1"/>
</dbReference>
<keyword evidence="1 4" id="KW-0489">Methyltransferase</keyword>
<dbReference type="SUPFAM" id="SSF53335">
    <property type="entry name" value="S-adenosyl-L-methionine-dependent methyltransferases"/>
    <property type="match status" value="1"/>
</dbReference>
<sequence>MARAALDKSPGDVAAMFDDIAGRYDLLNDVLSLGQDRVWRGAAVRAVDAYSGELVLDLAAGTGTSSVAFTSRGARVIACDFSQGMLRVGARREREEGSSRATFVAGDALSLPFADRTFDAVTISFGLRNVHDVDQALQEMRRVTKIGGRLVICEFSHIPVAALDRVYSRYLAAALPMIARCFTANTGAYSYLSESIADWPDQRALAARLQRAGWSRVAWRNLTLGVVALHRAVRRA</sequence>
<dbReference type="PROSITE" id="PS01183">
    <property type="entry name" value="UBIE_1"/>
    <property type="match status" value="1"/>
</dbReference>
<evidence type="ECO:0000313" key="5">
    <source>
        <dbReference type="EMBL" id="TQN33114.1"/>
    </source>
</evidence>
<dbReference type="AlphaFoldDB" id="A0A543NMS6"/>
<accession>A0A543NMS6</accession>
<dbReference type="GO" id="GO:0032259">
    <property type="term" value="P:methylation"/>
    <property type="evidence" value="ECO:0007669"/>
    <property type="project" value="UniProtKB-KW"/>
</dbReference>
<dbReference type="HAMAP" id="MF_01813">
    <property type="entry name" value="MenG_UbiE_methyltr"/>
    <property type="match status" value="1"/>
</dbReference>
<comment type="function">
    <text evidence="4">Methyltransferase required for the conversion of demethylmenaquinol (DMKH2) to menaquinol (MKH2).</text>
</comment>
<evidence type="ECO:0000313" key="6">
    <source>
        <dbReference type="Proteomes" id="UP000317422"/>
    </source>
</evidence>
<name>A0A543NMS6_9ACTN</name>
<dbReference type="UniPathway" id="UPA00079">
    <property type="reaction ID" value="UER00169"/>
</dbReference>
<keyword evidence="6" id="KW-1185">Reference proteome</keyword>
<dbReference type="Proteomes" id="UP000317422">
    <property type="component" value="Unassembled WGS sequence"/>
</dbReference>
<dbReference type="NCBIfam" id="NF001241">
    <property type="entry name" value="PRK00216.1-2"/>
    <property type="match status" value="1"/>
</dbReference>
<dbReference type="PANTHER" id="PTHR43591">
    <property type="entry name" value="METHYLTRANSFERASE"/>
    <property type="match status" value="1"/>
</dbReference>
<feature type="binding site" evidence="4">
    <location>
        <position position="124"/>
    </location>
    <ligand>
        <name>S-adenosyl-L-methionine</name>
        <dbReference type="ChEBI" id="CHEBI:59789"/>
    </ligand>
</feature>
<comment type="caution">
    <text evidence="5">The sequence shown here is derived from an EMBL/GenBank/DDBJ whole genome shotgun (WGS) entry which is preliminary data.</text>
</comment>
<proteinExistence type="inferred from homology"/>